<dbReference type="EMBL" id="QNRH01000009">
    <property type="protein sequence ID" value="RBO91273.1"/>
    <property type="molecule type" value="Genomic_DNA"/>
</dbReference>
<keyword evidence="1" id="KW-1133">Transmembrane helix</keyword>
<proteinExistence type="predicted"/>
<keyword evidence="3" id="KW-1185">Reference proteome</keyword>
<feature type="transmembrane region" description="Helical" evidence="1">
    <location>
        <begin position="12"/>
        <end position="36"/>
    </location>
</feature>
<sequence length="121" mass="14045">MAWLRCSALARYSLMIMLFIFPETLLVACLCGFADAIRFRSVLKIRPVILVVLFGQIFAYMLALWMLSLDPYFDDNGTLTRIEGRQLWFWALEIGGWFAIVLVPALLVIRFLLQRALRTIR</sequence>
<dbReference type="Proteomes" id="UP000252893">
    <property type="component" value="Unassembled WGS sequence"/>
</dbReference>
<evidence type="ECO:0000313" key="3">
    <source>
        <dbReference type="Proteomes" id="UP000252893"/>
    </source>
</evidence>
<gene>
    <name evidence="2" type="ORF">DFR47_109133</name>
</gene>
<name>A0A366DMF4_9HYPH</name>
<keyword evidence="1" id="KW-0812">Transmembrane</keyword>
<organism evidence="2 3">
    <name type="scientific">Pseudochrobactrum asaccharolyticum</name>
    <dbReference type="NCBI Taxonomy" id="354351"/>
    <lineage>
        <taxon>Bacteria</taxon>
        <taxon>Pseudomonadati</taxon>
        <taxon>Pseudomonadota</taxon>
        <taxon>Alphaproteobacteria</taxon>
        <taxon>Hyphomicrobiales</taxon>
        <taxon>Brucellaceae</taxon>
        <taxon>Pseudochrobactrum</taxon>
    </lineage>
</organism>
<reference evidence="2 3" key="1">
    <citation type="submission" date="2018-06" db="EMBL/GenBank/DDBJ databases">
        <title>Genomic Encyclopedia of Type Strains, Phase IV (KMG-IV): sequencing the most valuable type-strain genomes for metagenomic binning, comparative biology and taxonomic classification.</title>
        <authorList>
            <person name="Goeker M."/>
        </authorList>
    </citation>
    <scope>NUCLEOTIDE SEQUENCE [LARGE SCALE GENOMIC DNA]</scope>
    <source>
        <strain evidence="2 3">DSM 25619</strain>
    </source>
</reference>
<evidence type="ECO:0000313" key="2">
    <source>
        <dbReference type="EMBL" id="RBO91273.1"/>
    </source>
</evidence>
<keyword evidence="1" id="KW-0472">Membrane</keyword>
<feature type="transmembrane region" description="Helical" evidence="1">
    <location>
        <begin position="87"/>
        <end position="113"/>
    </location>
</feature>
<comment type="caution">
    <text evidence="2">The sequence shown here is derived from an EMBL/GenBank/DDBJ whole genome shotgun (WGS) entry which is preliminary data.</text>
</comment>
<protein>
    <submittedName>
        <fullName evidence="2">Uncharacterized protein</fullName>
    </submittedName>
</protein>
<accession>A0A366DMF4</accession>
<feature type="transmembrane region" description="Helical" evidence="1">
    <location>
        <begin position="48"/>
        <end position="67"/>
    </location>
</feature>
<evidence type="ECO:0000256" key="1">
    <source>
        <dbReference type="SAM" id="Phobius"/>
    </source>
</evidence>
<dbReference type="AlphaFoldDB" id="A0A366DMF4"/>